<sequence>MTFAPVRHYDDIVIGPGFLNPTRPDIDALITYVAQYYYIQRRIGGPVWTPFVSPAPDDDAEEAYDVYDPAFPVTPYDYIQRRRDGPVWAPVYC</sequence>
<evidence type="ECO:0000313" key="1">
    <source>
        <dbReference type="EMBL" id="SHH93789.1"/>
    </source>
</evidence>
<dbReference type="Proteomes" id="UP000183995">
    <property type="component" value="Unassembled WGS sequence"/>
</dbReference>
<name>A0A1M5X1V1_9FIRM</name>
<dbReference type="AlphaFoldDB" id="A0A1M5X1V1"/>
<organism evidence="1 2">
    <name type="scientific">Sporobacter termitidis DSM 10068</name>
    <dbReference type="NCBI Taxonomy" id="1123282"/>
    <lineage>
        <taxon>Bacteria</taxon>
        <taxon>Bacillati</taxon>
        <taxon>Bacillota</taxon>
        <taxon>Clostridia</taxon>
        <taxon>Eubacteriales</taxon>
        <taxon>Oscillospiraceae</taxon>
        <taxon>Sporobacter</taxon>
    </lineage>
</organism>
<keyword evidence="2" id="KW-1185">Reference proteome</keyword>
<accession>A0A1M5X1V1</accession>
<dbReference type="STRING" id="1123282.SAMN02745823_01532"/>
<protein>
    <submittedName>
        <fullName evidence="1">Uncharacterized protein</fullName>
    </submittedName>
</protein>
<evidence type="ECO:0000313" key="2">
    <source>
        <dbReference type="Proteomes" id="UP000183995"/>
    </source>
</evidence>
<dbReference type="EMBL" id="FQXV01000004">
    <property type="protein sequence ID" value="SHH93789.1"/>
    <property type="molecule type" value="Genomic_DNA"/>
</dbReference>
<gene>
    <name evidence="1" type="ORF">SAMN02745823_01532</name>
</gene>
<proteinExistence type="predicted"/>
<dbReference type="RefSeq" id="WP_073077347.1">
    <property type="nucleotide sequence ID" value="NZ_FQXV01000004.1"/>
</dbReference>
<reference evidence="1 2" key="1">
    <citation type="submission" date="2016-11" db="EMBL/GenBank/DDBJ databases">
        <authorList>
            <person name="Jaros S."/>
            <person name="Januszkiewicz K."/>
            <person name="Wedrychowicz H."/>
        </authorList>
    </citation>
    <scope>NUCLEOTIDE SEQUENCE [LARGE SCALE GENOMIC DNA]</scope>
    <source>
        <strain evidence="1 2">DSM 10068</strain>
    </source>
</reference>